<dbReference type="RefSeq" id="XP_013259935.1">
    <property type="nucleotide sequence ID" value="XM_013404481.1"/>
</dbReference>
<feature type="domain" description="C2H2-type" evidence="6">
    <location>
        <begin position="179"/>
        <end position="204"/>
    </location>
</feature>
<proteinExistence type="predicted"/>
<keyword evidence="3 5" id="KW-0863">Zinc-finger</keyword>
<organism evidence="7 8">
    <name type="scientific">Exophiala aquamarina CBS 119918</name>
    <dbReference type="NCBI Taxonomy" id="1182545"/>
    <lineage>
        <taxon>Eukaryota</taxon>
        <taxon>Fungi</taxon>
        <taxon>Dikarya</taxon>
        <taxon>Ascomycota</taxon>
        <taxon>Pezizomycotina</taxon>
        <taxon>Eurotiomycetes</taxon>
        <taxon>Chaetothyriomycetidae</taxon>
        <taxon>Chaetothyriales</taxon>
        <taxon>Herpotrichiellaceae</taxon>
        <taxon>Exophiala</taxon>
    </lineage>
</organism>
<dbReference type="PROSITE" id="PS50157">
    <property type="entry name" value="ZINC_FINGER_C2H2_2"/>
    <property type="match status" value="2"/>
</dbReference>
<feature type="domain" description="C2H2-type" evidence="6">
    <location>
        <begin position="95"/>
        <end position="123"/>
    </location>
</feature>
<name>A0A072PPD0_9EURO</name>
<keyword evidence="1" id="KW-0479">Metal-binding</keyword>
<dbReference type="PROSITE" id="PS00028">
    <property type="entry name" value="ZINC_FINGER_C2H2_1"/>
    <property type="match status" value="1"/>
</dbReference>
<dbReference type="PANTHER" id="PTHR24379">
    <property type="entry name" value="KRAB AND ZINC FINGER DOMAIN-CONTAINING"/>
    <property type="match status" value="1"/>
</dbReference>
<dbReference type="AlphaFoldDB" id="A0A072PPD0"/>
<dbReference type="VEuPathDB" id="FungiDB:A1O9_05262"/>
<dbReference type="Proteomes" id="UP000027920">
    <property type="component" value="Unassembled WGS sequence"/>
</dbReference>
<dbReference type="SMART" id="SM00355">
    <property type="entry name" value="ZnF_C2H2"/>
    <property type="match status" value="6"/>
</dbReference>
<reference evidence="7 8" key="1">
    <citation type="submission" date="2013-03" db="EMBL/GenBank/DDBJ databases">
        <title>The Genome Sequence of Exophiala aquamarina CBS 119918.</title>
        <authorList>
            <consortium name="The Broad Institute Genomics Platform"/>
            <person name="Cuomo C."/>
            <person name="de Hoog S."/>
            <person name="Gorbushina A."/>
            <person name="Walker B."/>
            <person name="Young S.K."/>
            <person name="Zeng Q."/>
            <person name="Gargeya S."/>
            <person name="Fitzgerald M."/>
            <person name="Haas B."/>
            <person name="Abouelleil A."/>
            <person name="Allen A.W."/>
            <person name="Alvarado L."/>
            <person name="Arachchi H.M."/>
            <person name="Berlin A.M."/>
            <person name="Chapman S.B."/>
            <person name="Gainer-Dewar J."/>
            <person name="Goldberg J."/>
            <person name="Griggs A."/>
            <person name="Gujja S."/>
            <person name="Hansen M."/>
            <person name="Howarth C."/>
            <person name="Imamovic A."/>
            <person name="Ireland A."/>
            <person name="Larimer J."/>
            <person name="McCowan C."/>
            <person name="Murphy C."/>
            <person name="Pearson M."/>
            <person name="Poon T.W."/>
            <person name="Priest M."/>
            <person name="Roberts A."/>
            <person name="Saif S."/>
            <person name="Shea T."/>
            <person name="Sisk P."/>
            <person name="Sykes S."/>
            <person name="Wortman J."/>
            <person name="Nusbaum C."/>
            <person name="Birren B."/>
        </authorList>
    </citation>
    <scope>NUCLEOTIDE SEQUENCE [LARGE SCALE GENOMIC DNA]</scope>
    <source>
        <strain evidence="7 8">CBS 119918</strain>
    </source>
</reference>
<keyword evidence="2" id="KW-0677">Repeat</keyword>
<gene>
    <name evidence="7" type="ORF">A1O9_05262</name>
</gene>
<dbReference type="EMBL" id="AMGV01000004">
    <property type="protein sequence ID" value="KEF57345.1"/>
    <property type="molecule type" value="Genomic_DNA"/>
</dbReference>
<comment type="caution">
    <text evidence="7">The sequence shown here is derived from an EMBL/GenBank/DDBJ whole genome shotgun (WGS) entry which is preliminary data.</text>
</comment>
<dbReference type="Gene3D" id="3.30.160.60">
    <property type="entry name" value="Classic Zinc Finger"/>
    <property type="match status" value="1"/>
</dbReference>
<evidence type="ECO:0000259" key="6">
    <source>
        <dbReference type="PROSITE" id="PS50157"/>
    </source>
</evidence>
<protein>
    <recommendedName>
        <fullName evidence="6">C2H2-type domain-containing protein</fullName>
    </recommendedName>
</protein>
<evidence type="ECO:0000256" key="4">
    <source>
        <dbReference type="ARBA" id="ARBA00022833"/>
    </source>
</evidence>
<evidence type="ECO:0000313" key="7">
    <source>
        <dbReference type="EMBL" id="KEF57345.1"/>
    </source>
</evidence>
<dbReference type="InterPro" id="IPR013087">
    <property type="entry name" value="Znf_C2H2_type"/>
</dbReference>
<dbReference type="GeneID" id="25280188"/>
<dbReference type="PANTHER" id="PTHR24379:SF121">
    <property type="entry name" value="C2H2-TYPE DOMAIN-CONTAINING PROTEIN"/>
    <property type="match status" value="1"/>
</dbReference>
<keyword evidence="4" id="KW-0862">Zinc</keyword>
<accession>A0A072PPD0</accession>
<dbReference type="HOGENOM" id="CLU_075838_2_0_1"/>
<evidence type="ECO:0000256" key="2">
    <source>
        <dbReference type="ARBA" id="ARBA00022737"/>
    </source>
</evidence>
<dbReference type="GO" id="GO:0008270">
    <property type="term" value="F:zinc ion binding"/>
    <property type="evidence" value="ECO:0007669"/>
    <property type="project" value="UniProtKB-KW"/>
</dbReference>
<evidence type="ECO:0000256" key="1">
    <source>
        <dbReference type="ARBA" id="ARBA00022723"/>
    </source>
</evidence>
<feature type="non-terminal residue" evidence="7">
    <location>
        <position position="204"/>
    </location>
</feature>
<evidence type="ECO:0000256" key="5">
    <source>
        <dbReference type="PROSITE-ProRule" id="PRU00042"/>
    </source>
</evidence>
<evidence type="ECO:0000256" key="3">
    <source>
        <dbReference type="ARBA" id="ARBA00022771"/>
    </source>
</evidence>
<sequence length="204" mass="23801">MPRDNQISIDGGLDRFACMSCDERIFTSESALLQHCRKATCHQGEWCERCTWLFVSQSAYQAHRRDSDVHWVCSKCGCDESEKDRLISHMSESHLYCFEYCEQEFDNENNLQMHKQIHLPRSKECHGCTRKFATVSAMMLHLESDTCPSGITLGDIDQWAFGCYQSRYYTNEWDDEYKYKCPTCGNEFEFVSGLFQHIESPSCD</sequence>
<dbReference type="OrthoDB" id="6105938at2759"/>
<dbReference type="STRING" id="1182545.A0A072PPD0"/>
<keyword evidence="8" id="KW-1185">Reference proteome</keyword>
<evidence type="ECO:0000313" key="8">
    <source>
        <dbReference type="Proteomes" id="UP000027920"/>
    </source>
</evidence>